<keyword evidence="6" id="KW-0793">Thylakoid</keyword>
<dbReference type="GO" id="GO:0009538">
    <property type="term" value="C:photosystem I reaction center"/>
    <property type="evidence" value="ECO:0007669"/>
    <property type="project" value="UniProtKB-UniRule"/>
</dbReference>
<keyword evidence="6" id="KW-0472">Membrane</keyword>
<feature type="transmembrane region" description="Helical" evidence="6">
    <location>
        <begin position="91"/>
        <end position="115"/>
    </location>
</feature>
<dbReference type="InterPro" id="IPR003666">
    <property type="entry name" value="PSI_PsaF"/>
</dbReference>
<feature type="signal peptide" evidence="7">
    <location>
        <begin position="1"/>
        <end position="23"/>
    </location>
</feature>
<dbReference type="OrthoDB" id="512859at2"/>
<feature type="transmembrane region" description="Helical" evidence="6">
    <location>
        <begin position="127"/>
        <end position="147"/>
    </location>
</feature>
<dbReference type="GO" id="GO:0031676">
    <property type="term" value="C:plasma membrane-derived thylakoid membrane"/>
    <property type="evidence" value="ECO:0007669"/>
    <property type="project" value="UniProtKB-SubCell"/>
</dbReference>
<dbReference type="eggNOG" id="ENOG502ZBQN">
    <property type="taxonomic scope" value="Bacteria"/>
</dbReference>
<dbReference type="InParanoid" id="U5DK29"/>
<dbReference type="Gene3D" id="1.10.8.110">
    <property type="entry name" value="Photosystem I PsaF, reaction centre subunit III"/>
    <property type="match status" value="1"/>
</dbReference>
<dbReference type="Pfam" id="PF02507">
    <property type="entry name" value="PSI_PsaF"/>
    <property type="match status" value="1"/>
</dbReference>
<keyword evidence="3 6" id="KW-0602">Photosynthesis</keyword>
<comment type="caution">
    <text evidence="8">The sequence shown here is derived from an EMBL/GenBank/DDBJ whole genome shotgun (WGS) entry which is preliminary data.</text>
</comment>
<evidence type="ECO:0000313" key="8">
    <source>
        <dbReference type="EMBL" id="ERN40934.1"/>
    </source>
</evidence>
<dbReference type="SUPFAM" id="SSF81536">
    <property type="entry name" value="Subunit III of photosystem I reaction centre, PsaF"/>
    <property type="match status" value="1"/>
</dbReference>
<keyword evidence="4 6" id="KW-0603">Photosystem I</keyword>
<keyword evidence="6 7" id="KW-0732">Signal</keyword>
<organism evidence="8 9">
    <name type="scientific">Rubidibacter lacunae KORDI 51-2</name>
    <dbReference type="NCBI Taxonomy" id="582515"/>
    <lineage>
        <taxon>Bacteria</taxon>
        <taxon>Bacillati</taxon>
        <taxon>Cyanobacteriota</taxon>
        <taxon>Cyanophyceae</taxon>
        <taxon>Oscillatoriophycideae</taxon>
        <taxon>Chroococcales</taxon>
        <taxon>Aphanothecaceae</taxon>
        <taxon>Rubidibacter</taxon>
    </lineage>
</organism>
<keyword evidence="6" id="KW-0812">Transmembrane</keyword>
<dbReference type="RefSeq" id="WP_022607874.1">
    <property type="nucleotide sequence ID" value="NZ_ASSJ01000064.1"/>
</dbReference>
<dbReference type="GO" id="GO:0015979">
    <property type="term" value="P:photosynthesis"/>
    <property type="evidence" value="ECO:0007669"/>
    <property type="project" value="UniProtKB-UniRule"/>
</dbReference>
<dbReference type="AlphaFoldDB" id="U5DK29"/>
<evidence type="ECO:0000256" key="5">
    <source>
        <dbReference type="ARBA" id="ARBA00033433"/>
    </source>
</evidence>
<keyword evidence="6" id="KW-1133">Transmembrane helix</keyword>
<sequence length="169" mass="18034">MARIIPLILAVVLWLGFAPSASAQVDNPNNSVLVPCSESSAFQARAANARNTTGDPLSGQKRFERYSNLLCGPEGLPHLVVDGSLSHAGEFITPSLLFLYIAGFIGWAGRSYLISIRTGKKPEEKEVVIDVPLAIKCVSAALLWPLAAVKELLSGELTVPEADIPVSPR</sequence>
<accession>U5DK29</accession>
<keyword evidence="9" id="KW-1185">Reference proteome</keyword>
<evidence type="ECO:0000256" key="3">
    <source>
        <dbReference type="ARBA" id="ARBA00022531"/>
    </source>
</evidence>
<dbReference type="PANTHER" id="PTHR34939:SF1">
    <property type="entry name" value="PHOTOSYSTEM I REACTION CENTER SUBUNIT III, CHLOROPLASTIC"/>
    <property type="match status" value="1"/>
</dbReference>
<comment type="subcellular location">
    <subcellularLocation>
        <location evidence="6">Cellular thylakoid membrane</location>
    </subcellularLocation>
</comment>
<dbReference type="Proteomes" id="UP000016960">
    <property type="component" value="Unassembled WGS sequence"/>
</dbReference>
<evidence type="ECO:0000313" key="9">
    <source>
        <dbReference type="Proteomes" id="UP000016960"/>
    </source>
</evidence>
<evidence type="ECO:0000256" key="2">
    <source>
        <dbReference type="ARBA" id="ARBA00016492"/>
    </source>
</evidence>
<gene>
    <name evidence="8" type="ORF">KR51_00025440</name>
</gene>
<dbReference type="STRING" id="582515.KR51_00025440"/>
<comment type="similarity">
    <text evidence="1 6">Belongs to the PsaF family.</text>
</comment>
<reference evidence="8 9" key="1">
    <citation type="submission" date="2013-05" db="EMBL/GenBank/DDBJ databases">
        <title>Draft genome sequence of Rubidibacter lacunae KORDI 51-2.</title>
        <authorList>
            <person name="Choi D.H."/>
            <person name="Noh J.H."/>
            <person name="Kwon K.-K."/>
            <person name="Lee J.-H."/>
            <person name="Ryu J.-Y."/>
        </authorList>
    </citation>
    <scope>NUCLEOTIDE SEQUENCE [LARGE SCALE GENOMIC DNA]</scope>
    <source>
        <strain evidence="8 9">KORDI 51-2</strain>
    </source>
</reference>
<dbReference type="PANTHER" id="PTHR34939">
    <property type="entry name" value="PHOTOSYSTEM I REACTION CENTER SUBUNIT III, CHLOROPLASTIC"/>
    <property type="match status" value="1"/>
</dbReference>
<evidence type="ECO:0000256" key="7">
    <source>
        <dbReference type="SAM" id="SignalP"/>
    </source>
</evidence>
<protein>
    <recommendedName>
        <fullName evidence="2 6">Photosystem I reaction center subunit III</fullName>
    </recommendedName>
    <alternativeName>
        <fullName evidence="5 6">PSI-F</fullName>
    </alternativeName>
</protein>
<name>U5DK29_9CHRO</name>
<evidence type="ECO:0000256" key="4">
    <source>
        <dbReference type="ARBA" id="ARBA00022836"/>
    </source>
</evidence>
<dbReference type="EMBL" id="ASSJ01000064">
    <property type="protein sequence ID" value="ERN40934.1"/>
    <property type="molecule type" value="Genomic_DNA"/>
</dbReference>
<feature type="chain" id="PRO_5004658883" description="Photosystem I reaction center subunit III" evidence="7">
    <location>
        <begin position="24"/>
        <end position="169"/>
    </location>
</feature>
<dbReference type="InterPro" id="IPR036577">
    <property type="entry name" value="PSI_PsaF_sf"/>
</dbReference>
<dbReference type="PATRIC" id="fig|582515.4.peg.2863"/>
<proteinExistence type="inferred from homology"/>
<comment type="function">
    <text evidence="6">Participates in efficiency of electron transfer from plastocyanin to P700 (or cytochrome c553 in algae and cyanobacteria). This plastocyanin-docking protein contributes to the specific association of plastocyanin to PSI.</text>
</comment>
<evidence type="ECO:0000256" key="6">
    <source>
        <dbReference type="RuleBase" id="RU368107"/>
    </source>
</evidence>
<evidence type="ECO:0000256" key="1">
    <source>
        <dbReference type="ARBA" id="ARBA00008386"/>
    </source>
</evidence>